<dbReference type="AlphaFoldDB" id="A0A2T2NRL4"/>
<sequence>MRPQLSSLFTAFFLFLSVSSAGITSSKLARSVFCDSDGPEPRDLIENTHSRTIVTIVVILCSLLLAILFGLRCRNSNWQKTSFVHALVFFINALAIGLVISCAILELGLGLTTDIQCHTAIVVCLVFYTLERFSLYIFLVERAHIPRANEFSRCKDPIWVIFMAAIIFFAGGVSIATYMTPVSFLSPVNGLCKIGFLISTASILIGIDSTLSLALTGLFVYFVWQVISFRFKHAQGKTSKRELDSASSAPTLCLRCINDDTIVTIDTGWDSQTQNTTAYPKIKAMLIKNVAASVALAVSPAVNAIIFFIHHGQEENWLCFTTCMVDASFSVLVIHWLIENSMSSEMRFTRSDRAISVES</sequence>
<feature type="transmembrane region" description="Helical" evidence="1">
    <location>
        <begin position="83"/>
        <end position="107"/>
    </location>
</feature>
<accession>A0A2T2NRL4</accession>
<keyword evidence="4" id="KW-1185">Reference proteome</keyword>
<name>A0A2T2NRL4_CORCC</name>
<keyword evidence="1" id="KW-0472">Membrane</keyword>
<feature type="transmembrane region" description="Helical" evidence="1">
    <location>
        <begin position="50"/>
        <end position="71"/>
    </location>
</feature>
<dbReference type="EMBL" id="KZ678134">
    <property type="protein sequence ID" value="PSN68085.1"/>
    <property type="molecule type" value="Genomic_DNA"/>
</dbReference>
<organism evidence="3 4">
    <name type="scientific">Corynespora cassiicola Philippines</name>
    <dbReference type="NCBI Taxonomy" id="1448308"/>
    <lineage>
        <taxon>Eukaryota</taxon>
        <taxon>Fungi</taxon>
        <taxon>Dikarya</taxon>
        <taxon>Ascomycota</taxon>
        <taxon>Pezizomycotina</taxon>
        <taxon>Dothideomycetes</taxon>
        <taxon>Pleosporomycetidae</taxon>
        <taxon>Pleosporales</taxon>
        <taxon>Corynesporascaceae</taxon>
        <taxon>Corynespora</taxon>
    </lineage>
</organism>
<protein>
    <recommendedName>
        <fullName evidence="5">G-protein coupled receptors family 1 profile domain-containing protein</fullName>
    </recommendedName>
</protein>
<keyword evidence="1" id="KW-0812">Transmembrane</keyword>
<evidence type="ECO:0000256" key="2">
    <source>
        <dbReference type="SAM" id="SignalP"/>
    </source>
</evidence>
<dbReference type="Proteomes" id="UP000240883">
    <property type="component" value="Unassembled WGS sequence"/>
</dbReference>
<feature type="transmembrane region" description="Helical" evidence="1">
    <location>
        <begin position="317"/>
        <end position="338"/>
    </location>
</feature>
<dbReference type="OrthoDB" id="3210850at2759"/>
<feature type="transmembrane region" description="Helical" evidence="1">
    <location>
        <begin position="194"/>
        <end position="224"/>
    </location>
</feature>
<gene>
    <name evidence="3" type="ORF">BS50DRAFT_356956</name>
</gene>
<reference evidence="3 4" key="1">
    <citation type="journal article" date="2018" name="Front. Microbiol.">
        <title>Genome-Wide Analysis of Corynespora cassiicola Leaf Fall Disease Putative Effectors.</title>
        <authorList>
            <person name="Lopez D."/>
            <person name="Ribeiro S."/>
            <person name="Label P."/>
            <person name="Fumanal B."/>
            <person name="Venisse J.S."/>
            <person name="Kohler A."/>
            <person name="de Oliveira R.R."/>
            <person name="Labutti K."/>
            <person name="Lipzen A."/>
            <person name="Lail K."/>
            <person name="Bauer D."/>
            <person name="Ohm R.A."/>
            <person name="Barry K.W."/>
            <person name="Spatafora J."/>
            <person name="Grigoriev I.V."/>
            <person name="Martin F.M."/>
            <person name="Pujade-Renaud V."/>
        </authorList>
    </citation>
    <scope>NUCLEOTIDE SEQUENCE [LARGE SCALE GENOMIC DNA]</scope>
    <source>
        <strain evidence="3 4">Philippines</strain>
    </source>
</reference>
<proteinExistence type="predicted"/>
<feature type="chain" id="PRO_5015393663" description="G-protein coupled receptors family 1 profile domain-containing protein" evidence="2">
    <location>
        <begin position="22"/>
        <end position="359"/>
    </location>
</feature>
<evidence type="ECO:0000313" key="3">
    <source>
        <dbReference type="EMBL" id="PSN68085.1"/>
    </source>
</evidence>
<feature type="signal peptide" evidence="2">
    <location>
        <begin position="1"/>
        <end position="21"/>
    </location>
</feature>
<evidence type="ECO:0000313" key="4">
    <source>
        <dbReference type="Proteomes" id="UP000240883"/>
    </source>
</evidence>
<feature type="transmembrane region" description="Helical" evidence="1">
    <location>
        <begin position="159"/>
        <end position="179"/>
    </location>
</feature>
<feature type="transmembrane region" description="Helical" evidence="1">
    <location>
        <begin position="290"/>
        <end position="311"/>
    </location>
</feature>
<evidence type="ECO:0008006" key="5">
    <source>
        <dbReference type="Google" id="ProtNLM"/>
    </source>
</evidence>
<keyword evidence="1" id="KW-1133">Transmembrane helix</keyword>
<evidence type="ECO:0000256" key="1">
    <source>
        <dbReference type="SAM" id="Phobius"/>
    </source>
</evidence>
<feature type="transmembrane region" description="Helical" evidence="1">
    <location>
        <begin position="119"/>
        <end position="139"/>
    </location>
</feature>
<keyword evidence="2" id="KW-0732">Signal</keyword>
<dbReference type="PANTHER" id="PTHR38848:SF3">
    <property type="entry name" value="G-PROTEIN COUPLED RECEPTORS FAMILY 3 PROFILE DOMAIN-CONTAINING PROTEIN"/>
    <property type="match status" value="1"/>
</dbReference>
<dbReference type="PANTHER" id="PTHR38848">
    <property type="entry name" value="G-PROTEIN COUPLED RECEPTORS FAMILY 3 PROFILE DOMAIN-CONTAINING PROTEIN"/>
    <property type="match status" value="1"/>
</dbReference>